<sequence length="55" mass="5907">MQLIIAAPENISPEKGTTYKLVRKVFNNHEHVHVVGLRGFAAPLPEALPGTADAS</sequence>
<evidence type="ECO:0000313" key="5">
    <source>
        <dbReference type="EMBL" id="STW40107.1"/>
    </source>
</evidence>
<dbReference type="GO" id="GO:0007059">
    <property type="term" value="P:chromosome segregation"/>
    <property type="evidence" value="ECO:0007669"/>
    <property type="project" value="UniProtKB-KW"/>
</dbReference>
<protein>
    <submittedName>
        <fullName evidence="5">Chromosome partition protein MukB</fullName>
    </submittedName>
</protein>
<organism evidence="5 6">
    <name type="scientific">Klebsiella pneumoniae</name>
    <dbReference type="NCBI Taxonomy" id="573"/>
    <lineage>
        <taxon>Bacteria</taxon>
        <taxon>Pseudomonadati</taxon>
        <taxon>Pseudomonadota</taxon>
        <taxon>Gammaproteobacteria</taxon>
        <taxon>Enterobacterales</taxon>
        <taxon>Enterobacteriaceae</taxon>
        <taxon>Klebsiella/Raoultella group</taxon>
        <taxon>Klebsiella</taxon>
        <taxon>Klebsiella pneumoniae complex</taxon>
    </lineage>
</organism>
<keyword evidence="2" id="KW-0159">Chromosome partition</keyword>
<keyword evidence="1" id="KW-0963">Cytoplasm</keyword>
<dbReference type="GO" id="GO:0003677">
    <property type="term" value="F:DNA binding"/>
    <property type="evidence" value="ECO:0007669"/>
    <property type="project" value="UniProtKB-KW"/>
</dbReference>
<evidence type="ECO:0000313" key="6">
    <source>
        <dbReference type="Proteomes" id="UP000255167"/>
    </source>
</evidence>
<dbReference type="GO" id="GO:0030261">
    <property type="term" value="P:chromosome condensation"/>
    <property type="evidence" value="ECO:0007669"/>
    <property type="project" value="UniProtKB-KW"/>
</dbReference>
<dbReference type="AlphaFoldDB" id="A0A333FVC3"/>
<dbReference type="EMBL" id="UGNC01000004">
    <property type="protein sequence ID" value="STW40107.1"/>
    <property type="molecule type" value="Genomic_DNA"/>
</dbReference>
<keyword evidence="3" id="KW-0226">DNA condensation</keyword>
<gene>
    <name evidence="5" type="primary">mukB_1</name>
    <name evidence="5" type="ORF">NCTC9617_01642</name>
</gene>
<evidence type="ECO:0000256" key="3">
    <source>
        <dbReference type="ARBA" id="ARBA00023067"/>
    </source>
</evidence>
<name>A0A333FVC3_KLEPN</name>
<evidence type="ECO:0000256" key="1">
    <source>
        <dbReference type="ARBA" id="ARBA00022490"/>
    </source>
</evidence>
<dbReference type="PANTHER" id="PTHR42963">
    <property type="entry name" value="CHROMOSOME PARTITION PROTEIN MUKB"/>
    <property type="match status" value="1"/>
</dbReference>
<dbReference type="PANTHER" id="PTHR42963:SF1">
    <property type="entry name" value="DUF4476 DOMAIN-CONTAINING PROTEIN"/>
    <property type="match status" value="1"/>
</dbReference>
<dbReference type="InterPro" id="IPR050308">
    <property type="entry name" value="MukB/SMC"/>
</dbReference>
<dbReference type="Gene3D" id="3.40.1140.10">
    <property type="match status" value="1"/>
</dbReference>
<dbReference type="GO" id="GO:0005737">
    <property type="term" value="C:cytoplasm"/>
    <property type="evidence" value="ECO:0007669"/>
    <property type="project" value="TreeGrafter"/>
</dbReference>
<proteinExistence type="predicted"/>
<keyword evidence="4" id="KW-0238">DNA-binding</keyword>
<evidence type="ECO:0000256" key="2">
    <source>
        <dbReference type="ARBA" id="ARBA00022829"/>
    </source>
</evidence>
<reference evidence="5 6" key="1">
    <citation type="submission" date="2018-06" db="EMBL/GenBank/DDBJ databases">
        <authorList>
            <consortium name="Pathogen Informatics"/>
            <person name="Doyle S."/>
        </authorList>
    </citation>
    <scope>NUCLEOTIDE SEQUENCE [LARGE SCALE GENOMIC DNA]</scope>
    <source>
        <strain evidence="5 6">NCTC9617</strain>
    </source>
</reference>
<evidence type="ECO:0000256" key="4">
    <source>
        <dbReference type="ARBA" id="ARBA00023125"/>
    </source>
</evidence>
<dbReference type="Proteomes" id="UP000255167">
    <property type="component" value="Unassembled WGS sequence"/>
</dbReference>
<accession>A0A333FVC3</accession>